<keyword evidence="6" id="KW-1185">Reference proteome</keyword>
<evidence type="ECO:0000313" key="5">
    <source>
        <dbReference type="EMBL" id="PSR56583.1"/>
    </source>
</evidence>
<dbReference type="PANTHER" id="PTHR15108">
    <property type="entry name" value="N-ACYLGLUCOSAMINE-2-EPIMERASE"/>
    <property type="match status" value="1"/>
</dbReference>
<keyword evidence="3 4" id="KW-0413">Isomerase</keyword>
<evidence type="ECO:0000313" key="6">
    <source>
        <dbReference type="Proteomes" id="UP000240357"/>
    </source>
</evidence>
<sequence length="408" mass="47573">MSIPEVSNTITATLQNYQTETEAEVYRILDFWVQRAQDERGGFIGQMDSWGQVNPGAPKGSVLNARILWSFSAAYRHTHKEQYRQMADRAFDYILTYFIDPDFGGTYWQVSATGEPQNTRKQIYGLAFTIYGLSEYYLATKNSQALQVSQELFHWIEKHSYDEARDGYLEAFSREGELLEDLRLSDKDQNDPKTMNTHLHILEAYANLYRIWPNKFLKNQLKKLIQVFLNHIIDRETGHLKLFLSANWKPTVNLVSYGHDIEASWLLEEAAEVLGNPALLTEVKAVVVQMAQVTAEELQPDGSLYHEWNKDTNHYDTHREWWVSAEAMVGFFNAFALTSEETFLQQSLHSWQFIQKHMLDKQHGEWLWGVFNDYSPMLTEDKIGFWKCPYHNTRACLEVVNRCKTLLQ</sequence>
<name>A0A2T2YM46_9BACT</name>
<comment type="similarity">
    <text evidence="2">Belongs to the N-acylglucosamine 2-epimerase family.</text>
</comment>
<dbReference type="InterPro" id="IPR012341">
    <property type="entry name" value="6hp_glycosidase-like_sf"/>
</dbReference>
<dbReference type="Gene3D" id="1.50.10.10">
    <property type="match status" value="1"/>
</dbReference>
<organism evidence="5 6">
    <name type="scientific">Adhaeribacter arboris</name>
    <dbReference type="NCBI Taxonomy" id="2072846"/>
    <lineage>
        <taxon>Bacteria</taxon>
        <taxon>Pseudomonadati</taxon>
        <taxon>Bacteroidota</taxon>
        <taxon>Cytophagia</taxon>
        <taxon>Cytophagales</taxon>
        <taxon>Hymenobacteraceae</taxon>
        <taxon>Adhaeribacter</taxon>
    </lineage>
</organism>
<protein>
    <recommendedName>
        <fullName evidence="4">Cellobiose 2-epimerase</fullName>
        <shortName evidence="4">CE</shortName>
        <ecNumber evidence="4">5.1.3.11</ecNumber>
    </recommendedName>
</protein>
<dbReference type="InterPro" id="IPR028584">
    <property type="entry name" value="Cellobiose_2_epim"/>
</dbReference>
<dbReference type="EC" id="5.1.3.11" evidence="4"/>
<dbReference type="GO" id="GO:0047736">
    <property type="term" value="F:cellobiose epimerase activity"/>
    <property type="evidence" value="ECO:0007669"/>
    <property type="project" value="UniProtKB-UniRule"/>
</dbReference>
<dbReference type="HAMAP" id="MF_00929">
    <property type="entry name" value="Cellobiose_2_epim"/>
    <property type="match status" value="1"/>
</dbReference>
<dbReference type="InterPro" id="IPR010819">
    <property type="entry name" value="AGE/CE"/>
</dbReference>
<evidence type="ECO:0000256" key="4">
    <source>
        <dbReference type="HAMAP-Rule" id="MF_00929"/>
    </source>
</evidence>
<dbReference type="EMBL" id="PYFT01000001">
    <property type="protein sequence ID" value="PSR56583.1"/>
    <property type="molecule type" value="Genomic_DNA"/>
</dbReference>
<evidence type="ECO:0000256" key="3">
    <source>
        <dbReference type="ARBA" id="ARBA00023235"/>
    </source>
</evidence>
<accession>A0A2T2YM46</accession>
<dbReference type="Proteomes" id="UP000240357">
    <property type="component" value="Unassembled WGS sequence"/>
</dbReference>
<gene>
    <name evidence="5" type="ORF">AHMF7605_25345</name>
</gene>
<proteinExistence type="inferred from homology"/>
<dbReference type="OrthoDB" id="5141876at2"/>
<comment type="similarity">
    <text evidence="4">Belongs to the cellobiose 2-epimerase family.</text>
</comment>
<dbReference type="SUPFAM" id="SSF48208">
    <property type="entry name" value="Six-hairpin glycosidases"/>
    <property type="match status" value="1"/>
</dbReference>
<evidence type="ECO:0000256" key="1">
    <source>
        <dbReference type="ARBA" id="ARBA00001470"/>
    </source>
</evidence>
<reference evidence="5 6" key="1">
    <citation type="submission" date="2018-03" db="EMBL/GenBank/DDBJ databases">
        <title>Adhaeribacter sp. HMF7605 Genome sequencing and assembly.</title>
        <authorList>
            <person name="Kang H."/>
            <person name="Kang J."/>
            <person name="Cha I."/>
            <person name="Kim H."/>
            <person name="Joh K."/>
        </authorList>
    </citation>
    <scope>NUCLEOTIDE SEQUENCE [LARGE SCALE GENOMIC DNA]</scope>
    <source>
        <strain evidence="5 6">HMF7605</strain>
    </source>
</reference>
<comment type="catalytic activity">
    <reaction evidence="1 4">
        <text>D-cellobiose = beta-D-glucosyl-(1-&gt;4)-D-mannopyranose</text>
        <dbReference type="Rhea" id="RHEA:23384"/>
        <dbReference type="ChEBI" id="CHEBI:17057"/>
        <dbReference type="ChEBI" id="CHEBI:47931"/>
        <dbReference type="EC" id="5.1.3.11"/>
    </reaction>
</comment>
<dbReference type="RefSeq" id="WP_106932762.1">
    <property type="nucleotide sequence ID" value="NZ_PYFT01000001.1"/>
</dbReference>
<dbReference type="AlphaFoldDB" id="A0A2T2YM46"/>
<dbReference type="Pfam" id="PF07221">
    <property type="entry name" value="GlcNAc_2-epim"/>
    <property type="match status" value="1"/>
</dbReference>
<comment type="function">
    <text evidence="4">Catalyzes the reversible epimerization of cellobiose to 4-O-beta-D-glucopyranosyl-D-mannose (Glc-Man).</text>
</comment>
<comment type="caution">
    <text evidence="5">The sequence shown here is derived from an EMBL/GenBank/DDBJ whole genome shotgun (WGS) entry which is preliminary data.</text>
</comment>
<evidence type="ECO:0000256" key="2">
    <source>
        <dbReference type="ARBA" id="ARBA00008558"/>
    </source>
</evidence>
<dbReference type="InterPro" id="IPR008928">
    <property type="entry name" value="6-hairpin_glycosidase_sf"/>
</dbReference>
<dbReference type="GO" id="GO:0005975">
    <property type="term" value="P:carbohydrate metabolic process"/>
    <property type="evidence" value="ECO:0007669"/>
    <property type="project" value="InterPro"/>
</dbReference>